<evidence type="ECO:0000313" key="1">
    <source>
        <dbReference type="EMBL" id="JAD87341.1"/>
    </source>
</evidence>
<dbReference type="AlphaFoldDB" id="A0A0A9DHM6"/>
<name>A0A0A9DHM6_ARUDO</name>
<accession>A0A0A9DHM6</accession>
<organism evidence="1">
    <name type="scientific">Arundo donax</name>
    <name type="common">Giant reed</name>
    <name type="synonym">Donax arundinaceus</name>
    <dbReference type="NCBI Taxonomy" id="35708"/>
    <lineage>
        <taxon>Eukaryota</taxon>
        <taxon>Viridiplantae</taxon>
        <taxon>Streptophyta</taxon>
        <taxon>Embryophyta</taxon>
        <taxon>Tracheophyta</taxon>
        <taxon>Spermatophyta</taxon>
        <taxon>Magnoliopsida</taxon>
        <taxon>Liliopsida</taxon>
        <taxon>Poales</taxon>
        <taxon>Poaceae</taxon>
        <taxon>PACMAD clade</taxon>
        <taxon>Arundinoideae</taxon>
        <taxon>Arundineae</taxon>
        <taxon>Arundo</taxon>
    </lineage>
</organism>
<reference evidence="1" key="1">
    <citation type="submission" date="2014-09" db="EMBL/GenBank/DDBJ databases">
        <authorList>
            <person name="Magalhaes I.L.F."/>
            <person name="Oliveira U."/>
            <person name="Santos F.R."/>
            <person name="Vidigal T.H.D.A."/>
            <person name="Brescovit A.D."/>
            <person name="Santos A.J."/>
        </authorList>
    </citation>
    <scope>NUCLEOTIDE SEQUENCE</scope>
    <source>
        <tissue evidence="1">Shoot tissue taken approximately 20 cm above the soil surface</tissue>
    </source>
</reference>
<dbReference type="EMBL" id="GBRH01210554">
    <property type="protein sequence ID" value="JAD87341.1"/>
    <property type="molecule type" value="Transcribed_RNA"/>
</dbReference>
<reference evidence="1" key="2">
    <citation type="journal article" date="2015" name="Data Brief">
        <title>Shoot transcriptome of the giant reed, Arundo donax.</title>
        <authorList>
            <person name="Barrero R.A."/>
            <person name="Guerrero F.D."/>
            <person name="Moolhuijzen P."/>
            <person name="Goolsby J.A."/>
            <person name="Tidwell J."/>
            <person name="Bellgard S.E."/>
            <person name="Bellgard M.I."/>
        </authorList>
    </citation>
    <scope>NUCLEOTIDE SEQUENCE</scope>
    <source>
        <tissue evidence="1">Shoot tissue taken approximately 20 cm above the soil surface</tissue>
    </source>
</reference>
<sequence length="61" mass="7063">MVSHEAQPLRFLSLRPQKRKNLCFTITINMKAKVSVKTFTNKDSIHNSLYLELLNLLIFSA</sequence>
<proteinExistence type="predicted"/>
<protein>
    <submittedName>
        <fullName evidence="1">Uncharacterized protein</fullName>
    </submittedName>
</protein>